<dbReference type="InterPro" id="IPR002817">
    <property type="entry name" value="ThiC/BzaA/B"/>
</dbReference>
<dbReference type="Pfam" id="PF01964">
    <property type="entry name" value="ThiC_Rad_SAM"/>
    <property type="match status" value="1"/>
</dbReference>
<dbReference type="EMBL" id="MT631169">
    <property type="protein sequence ID" value="QNO46119.1"/>
    <property type="molecule type" value="Genomic_DNA"/>
</dbReference>
<protein>
    <submittedName>
        <fullName evidence="1">Phosphomethylpyrimidine synthase</fullName>
        <ecNumber evidence="1">4.1.99.17</ecNumber>
    </submittedName>
</protein>
<evidence type="ECO:0000313" key="1">
    <source>
        <dbReference type="EMBL" id="QNO46119.1"/>
    </source>
</evidence>
<dbReference type="GO" id="GO:0070284">
    <property type="term" value="F:phosphomethylpyrimidine synthase activity"/>
    <property type="evidence" value="ECO:0007669"/>
    <property type="project" value="UniProtKB-EC"/>
</dbReference>
<keyword evidence="1" id="KW-0456">Lyase</keyword>
<dbReference type="GO" id="GO:0051536">
    <property type="term" value="F:iron-sulfur cluster binding"/>
    <property type="evidence" value="ECO:0007669"/>
    <property type="project" value="InterPro"/>
</dbReference>
<accession>A0A7G9YDN5</accession>
<dbReference type="AlphaFoldDB" id="A0A7G9YDN5"/>
<name>A0A7G9YDN5_9EURY</name>
<gene>
    <name evidence="1" type="primary">thiC_2</name>
    <name evidence="1" type="ORF">MFHEKKGA_00012</name>
</gene>
<reference evidence="1" key="1">
    <citation type="submission" date="2020-06" db="EMBL/GenBank/DDBJ databases">
        <title>Unique genomic features of the anaerobic methanotrophic archaea.</title>
        <authorList>
            <person name="Chadwick G.L."/>
            <person name="Skennerton C.T."/>
            <person name="Laso-Perez R."/>
            <person name="Leu A.O."/>
            <person name="Speth D.R."/>
            <person name="Yu H."/>
            <person name="Morgan-Lang C."/>
            <person name="Hatzenpichler R."/>
            <person name="Goudeau D."/>
            <person name="Malmstrom R."/>
            <person name="Brazelton W.J."/>
            <person name="Woyke T."/>
            <person name="Hallam S.J."/>
            <person name="Tyson G.W."/>
            <person name="Wegener G."/>
            <person name="Boetius A."/>
            <person name="Orphan V."/>
        </authorList>
    </citation>
    <scope>NUCLEOTIDE SEQUENCE</scope>
</reference>
<dbReference type="GO" id="GO:0009228">
    <property type="term" value="P:thiamine biosynthetic process"/>
    <property type="evidence" value="ECO:0007669"/>
    <property type="project" value="InterPro"/>
</dbReference>
<sequence length="65" mass="7197">MLSTSDDAMEGAMKIAAHAIDLVKPGVRERAHSMDLRMAIARKNLDWGAQFECTIKVARAALEKR</sequence>
<organism evidence="1">
    <name type="scientific">Candidatus Methanogaster sp. ANME-2c ERB4</name>
    <dbReference type="NCBI Taxonomy" id="2759911"/>
    <lineage>
        <taxon>Archaea</taxon>
        <taxon>Methanobacteriati</taxon>
        <taxon>Methanobacteriota</taxon>
        <taxon>Stenosarchaea group</taxon>
        <taxon>Methanomicrobia</taxon>
        <taxon>Methanosarcinales</taxon>
        <taxon>ANME-2 cluster</taxon>
        <taxon>Candidatus Methanogasteraceae</taxon>
        <taxon>Candidatus Methanogaster</taxon>
    </lineage>
</organism>
<dbReference type="EC" id="4.1.99.17" evidence="1"/>
<proteinExistence type="predicted"/>